<organism evidence="2">
    <name type="scientific">Arundo donax</name>
    <name type="common">Giant reed</name>
    <name type="synonym">Donax arundinaceus</name>
    <dbReference type="NCBI Taxonomy" id="35708"/>
    <lineage>
        <taxon>Eukaryota</taxon>
        <taxon>Viridiplantae</taxon>
        <taxon>Streptophyta</taxon>
        <taxon>Embryophyta</taxon>
        <taxon>Tracheophyta</taxon>
        <taxon>Spermatophyta</taxon>
        <taxon>Magnoliopsida</taxon>
        <taxon>Liliopsida</taxon>
        <taxon>Poales</taxon>
        <taxon>Poaceae</taxon>
        <taxon>PACMAD clade</taxon>
        <taxon>Arundinoideae</taxon>
        <taxon>Arundineae</taxon>
        <taxon>Arundo</taxon>
    </lineage>
</organism>
<sequence length="114" mass="12521">MTRCQCSDSKPQRYANNPGFGRGDNSIAYTISPFCIISKSTKEVGTEQPSSNEWVGRLERLRVENGQPMTEPPYRGEDQQAEHIPAGQKPELRVGDELGLGVGVPGLLYLDDAL</sequence>
<dbReference type="AlphaFoldDB" id="A0A0A9F6E2"/>
<evidence type="ECO:0000313" key="2">
    <source>
        <dbReference type="EMBL" id="JAE03853.1"/>
    </source>
</evidence>
<reference evidence="2" key="2">
    <citation type="journal article" date="2015" name="Data Brief">
        <title>Shoot transcriptome of the giant reed, Arundo donax.</title>
        <authorList>
            <person name="Barrero R.A."/>
            <person name="Guerrero F.D."/>
            <person name="Moolhuijzen P."/>
            <person name="Goolsby J.A."/>
            <person name="Tidwell J."/>
            <person name="Bellgard S.E."/>
            <person name="Bellgard M.I."/>
        </authorList>
    </citation>
    <scope>NUCLEOTIDE SEQUENCE</scope>
    <source>
        <tissue evidence="2">Shoot tissue taken approximately 20 cm above the soil surface</tissue>
    </source>
</reference>
<proteinExistence type="predicted"/>
<reference evidence="2" key="1">
    <citation type="submission" date="2014-09" db="EMBL/GenBank/DDBJ databases">
        <authorList>
            <person name="Magalhaes I.L.F."/>
            <person name="Oliveira U."/>
            <person name="Santos F.R."/>
            <person name="Vidigal T.H.D.A."/>
            <person name="Brescovit A.D."/>
            <person name="Santos A.J."/>
        </authorList>
    </citation>
    <scope>NUCLEOTIDE SEQUENCE</scope>
    <source>
        <tissue evidence="2">Shoot tissue taken approximately 20 cm above the soil surface</tissue>
    </source>
</reference>
<feature type="region of interest" description="Disordered" evidence="1">
    <location>
        <begin position="1"/>
        <end position="25"/>
    </location>
</feature>
<protein>
    <submittedName>
        <fullName evidence="2">Uncharacterized protein</fullName>
    </submittedName>
</protein>
<evidence type="ECO:0000256" key="1">
    <source>
        <dbReference type="SAM" id="MobiDB-lite"/>
    </source>
</evidence>
<dbReference type="EMBL" id="GBRH01194043">
    <property type="protein sequence ID" value="JAE03853.1"/>
    <property type="molecule type" value="Transcribed_RNA"/>
</dbReference>
<accession>A0A0A9F6E2</accession>
<name>A0A0A9F6E2_ARUDO</name>